<sequence length="93" mass="10158">MPECEIRRRMEIVNRLGLHARAAAKLVQTASRFASEITLRCNGREANAKSIMGVMMLAAAQGTMVELEARGPDAAAAADAIETLVRERFGEER</sequence>
<dbReference type="Pfam" id="PF00381">
    <property type="entry name" value="PTS-HPr"/>
    <property type="match status" value="1"/>
</dbReference>
<dbReference type="Gene3D" id="3.30.1340.10">
    <property type="entry name" value="HPr-like"/>
    <property type="match status" value="1"/>
</dbReference>
<dbReference type="PROSITE" id="PS51350">
    <property type="entry name" value="PTS_HPR_DOM"/>
    <property type="match status" value="1"/>
</dbReference>
<dbReference type="RefSeq" id="WP_123402141.1">
    <property type="nucleotide sequence ID" value="NZ_RJVI01000003.1"/>
</dbReference>
<protein>
    <submittedName>
        <fullName evidence="6">Phosphocarrier protein</fullName>
    </submittedName>
</protein>
<dbReference type="OrthoDB" id="9798965at2"/>
<dbReference type="InterPro" id="IPR050399">
    <property type="entry name" value="HPr"/>
</dbReference>
<dbReference type="InterPro" id="IPR001020">
    <property type="entry name" value="PTS_HPr_His_P_site"/>
</dbReference>
<dbReference type="EMBL" id="RJVI01000003">
    <property type="protein sequence ID" value="ROR29752.1"/>
    <property type="molecule type" value="Genomic_DNA"/>
</dbReference>
<organism evidence="6 7">
    <name type="scientific">Inmirania thermothiophila</name>
    <dbReference type="NCBI Taxonomy" id="1750597"/>
    <lineage>
        <taxon>Bacteria</taxon>
        <taxon>Pseudomonadati</taxon>
        <taxon>Pseudomonadota</taxon>
        <taxon>Gammaproteobacteria</taxon>
        <taxon>Chromatiales</taxon>
        <taxon>Ectothiorhodospiraceae</taxon>
        <taxon>Inmirania</taxon>
    </lineage>
</organism>
<evidence type="ECO:0000256" key="2">
    <source>
        <dbReference type="ARBA" id="ARBA00010736"/>
    </source>
</evidence>
<comment type="caution">
    <text evidence="6">The sequence shown here is derived from an EMBL/GenBank/DDBJ whole genome shotgun (WGS) entry which is preliminary data.</text>
</comment>
<dbReference type="PANTHER" id="PTHR33705">
    <property type="entry name" value="PHOSPHOCARRIER PROTEIN HPR"/>
    <property type="match status" value="1"/>
</dbReference>
<keyword evidence="3" id="KW-0963">Cytoplasm</keyword>
<dbReference type="SUPFAM" id="SSF55594">
    <property type="entry name" value="HPr-like"/>
    <property type="match status" value="1"/>
</dbReference>
<dbReference type="GO" id="GO:0005737">
    <property type="term" value="C:cytoplasm"/>
    <property type="evidence" value="ECO:0007669"/>
    <property type="project" value="UniProtKB-SubCell"/>
</dbReference>
<gene>
    <name evidence="6" type="ORF">EDC57_2429</name>
</gene>
<dbReference type="CDD" id="cd00367">
    <property type="entry name" value="PTS-HPr_like"/>
    <property type="match status" value="1"/>
</dbReference>
<evidence type="ECO:0000256" key="1">
    <source>
        <dbReference type="ARBA" id="ARBA00004496"/>
    </source>
</evidence>
<dbReference type="PROSITE" id="PS00589">
    <property type="entry name" value="PTS_HPR_SER"/>
    <property type="match status" value="1"/>
</dbReference>
<evidence type="ECO:0000313" key="7">
    <source>
        <dbReference type="Proteomes" id="UP000276634"/>
    </source>
</evidence>
<comment type="subcellular location">
    <subcellularLocation>
        <location evidence="1">Cytoplasm</location>
    </subcellularLocation>
</comment>
<dbReference type="InterPro" id="IPR035895">
    <property type="entry name" value="HPr-like_sf"/>
</dbReference>
<dbReference type="PRINTS" id="PR00107">
    <property type="entry name" value="PHOSPHOCPHPR"/>
</dbReference>
<evidence type="ECO:0000256" key="3">
    <source>
        <dbReference type="ARBA" id="ARBA00022490"/>
    </source>
</evidence>
<name>A0A3N1XX12_9GAMM</name>
<dbReference type="InterPro" id="IPR000032">
    <property type="entry name" value="HPr-like"/>
</dbReference>
<dbReference type="Proteomes" id="UP000276634">
    <property type="component" value="Unassembled WGS sequence"/>
</dbReference>
<evidence type="ECO:0000259" key="5">
    <source>
        <dbReference type="PROSITE" id="PS51350"/>
    </source>
</evidence>
<accession>A0A3N1XX12</accession>
<dbReference type="AlphaFoldDB" id="A0A3N1XX12"/>
<dbReference type="PANTHER" id="PTHR33705:SF2">
    <property type="entry name" value="PHOSPHOCARRIER PROTEIN NPR"/>
    <property type="match status" value="1"/>
</dbReference>
<comment type="similarity">
    <text evidence="2">Belongs to the HPr family.</text>
</comment>
<dbReference type="NCBIfam" id="TIGR01003">
    <property type="entry name" value="PTS_HPr_family"/>
    <property type="match status" value="1"/>
</dbReference>
<keyword evidence="7" id="KW-1185">Reference proteome</keyword>
<reference evidence="6 7" key="1">
    <citation type="submission" date="2018-11" db="EMBL/GenBank/DDBJ databases">
        <title>Genomic Encyclopedia of Type Strains, Phase IV (KMG-IV): sequencing the most valuable type-strain genomes for metagenomic binning, comparative biology and taxonomic classification.</title>
        <authorList>
            <person name="Goeker M."/>
        </authorList>
    </citation>
    <scope>NUCLEOTIDE SEQUENCE [LARGE SCALE GENOMIC DNA]</scope>
    <source>
        <strain evidence="6 7">DSM 100275</strain>
    </source>
</reference>
<evidence type="ECO:0000256" key="4">
    <source>
        <dbReference type="ARBA" id="ARBA00022683"/>
    </source>
</evidence>
<dbReference type="PROSITE" id="PS00369">
    <property type="entry name" value="PTS_HPR_HIS"/>
    <property type="match status" value="1"/>
</dbReference>
<proteinExistence type="inferred from homology"/>
<feature type="domain" description="HPr" evidence="5">
    <location>
        <begin position="5"/>
        <end position="92"/>
    </location>
</feature>
<dbReference type="GO" id="GO:0009401">
    <property type="term" value="P:phosphoenolpyruvate-dependent sugar phosphotransferase system"/>
    <property type="evidence" value="ECO:0007669"/>
    <property type="project" value="UniProtKB-KW"/>
</dbReference>
<dbReference type="InterPro" id="IPR002114">
    <property type="entry name" value="PTS_HPr_Ser_P_site"/>
</dbReference>
<evidence type="ECO:0000313" key="6">
    <source>
        <dbReference type="EMBL" id="ROR29752.1"/>
    </source>
</evidence>
<keyword evidence="4" id="KW-0598">Phosphotransferase system</keyword>